<evidence type="ECO:0000256" key="2">
    <source>
        <dbReference type="SAM" id="Phobius"/>
    </source>
</evidence>
<feature type="compositionally biased region" description="Polar residues" evidence="1">
    <location>
        <begin position="184"/>
        <end position="194"/>
    </location>
</feature>
<feature type="transmembrane region" description="Helical" evidence="2">
    <location>
        <begin position="79"/>
        <end position="99"/>
    </location>
</feature>
<feature type="transmembrane region" description="Helical" evidence="2">
    <location>
        <begin position="105"/>
        <end position="125"/>
    </location>
</feature>
<dbReference type="OrthoDB" id="3401642at2"/>
<evidence type="ECO:0000313" key="4">
    <source>
        <dbReference type="Proteomes" id="UP000249341"/>
    </source>
</evidence>
<feature type="region of interest" description="Disordered" evidence="1">
    <location>
        <begin position="171"/>
        <end position="208"/>
    </location>
</feature>
<comment type="caution">
    <text evidence="3">The sequence shown here is derived from an EMBL/GenBank/DDBJ whole genome shotgun (WGS) entry which is preliminary data.</text>
</comment>
<keyword evidence="2" id="KW-0812">Transmembrane</keyword>
<keyword evidence="4" id="KW-1185">Reference proteome</keyword>
<evidence type="ECO:0000256" key="1">
    <source>
        <dbReference type="SAM" id="MobiDB-lite"/>
    </source>
</evidence>
<dbReference type="AlphaFoldDB" id="A0A327ZBW9"/>
<keyword evidence="2" id="KW-0472">Membrane</keyword>
<gene>
    <name evidence="3" type="ORF">B0I29_10932</name>
</gene>
<keyword evidence="2" id="KW-1133">Transmembrane helix</keyword>
<dbReference type="EMBL" id="QLMJ01000009">
    <property type="protein sequence ID" value="RAK35559.1"/>
    <property type="molecule type" value="Genomic_DNA"/>
</dbReference>
<feature type="transmembrane region" description="Helical" evidence="2">
    <location>
        <begin position="48"/>
        <end position="67"/>
    </location>
</feature>
<dbReference type="Proteomes" id="UP000249341">
    <property type="component" value="Unassembled WGS sequence"/>
</dbReference>
<dbReference type="RefSeq" id="WP_111650591.1">
    <property type="nucleotide sequence ID" value="NZ_JACHWI010000006.1"/>
</dbReference>
<feature type="transmembrane region" description="Helical" evidence="2">
    <location>
        <begin position="22"/>
        <end position="42"/>
    </location>
</feature>
<name>A0A327ZBW9_9ACTN</name>
<accession>A0A327ZBW9</accession>
<sequence>MDVLLDAVDRVLESLRHRWPRALFIIGVTLWLLSTAAAVAVTTLSGSLATGVVIAALPSALLIIVTVRGLDRLPWPTWPLGVALPVFLAGLVAPVAQRFEDPFDWLVPILVFLYAQIFLGTLAAADELKRRRSTQDSTMSPIGSPAAPAAAAPAALTRSPSAVAVPALAAARPVAAPPTRPKQPLTTHYRNSPTRPALTVVSPALARP</sequence>
<organism evidence="3 4">
    <name type="scientific">Actinoplanes lutulentus</name>
    <dbReference type="NCBI Taxonomy" id="1287878"/>
    <lineage>
        <taxon>Bacteria</taxon>
        <taxon>Bacillati</taxon>
        <taxon>Actinomycetota</taxon>
        <taxon>Actinomycetes</taxon>
        <taxon>Micromonosporales</taxon>
        <taxon>Micromonosporaceae</taxon>
        <taxon>Actinoplanes</taxon>
    </lineage>
</organism>
<reference evidence="3 4" key="1">
    <citation type="submission" date="2018-06" db="EMBL/GenBank/DDBJ databases">
        <title>Genomic Encyclopedia of Type Strains, Phase III (KMG-III): the genomes of soil and plant-associated and newly described type strains.</title>
        <authorList>
            <person name="Whitman W."/>
        </authorList>
    </citation>
    <scope>NUCLEOTIDE SEQUENCE [LARGE SCALE GENOMIC DNA]</scope>
    <source>
        <strain evidence="3 4">CGMCC 4.7090</strain>
    </source>
</reference>
<evidence type="ECO:0000313" key="3">
    <source>
        <dbReference type="EMBL" id="RAK35559.1"/>
    </source>
</evidence>
<proteinExistence type="predicted"/>
<protein>
    <submittedName>
        <fullName evidence="3">Uncharacterized protein</fullName>
    </submittedName>
</protein>